<dbReference type="PIRSF" id="PIRSF000538">
    <property type="entry name" value="GlpK"/>
    <property type="match status" value="1"/>
</dbReference>
<dbReference type="Proteomes" id="UP000198406">
    <property type="component" value="Unassembled WGS sequence"/>
</dbReference>
<keyword evidence="7" id="KW-1185">Reference proteome</keyword>
<feature type="domain" description="Carbohydrate kinase FGGY C-terminal" evidence="5">
    <location>
        <begin position="278"/>
        <end position="482"/>
    </location>
</feature>
<evidence type="ECO:0008006" key="8">
    <source>
        <dbReference type="Google" id="ProtNLM"/>
    </source>
</evidence>
<keyword evidence="3" id="KW-0418">Kinase</keyword>
<dbReference type="PANTHER" id="PTHR43095">
    <property type="entry name" value="SUGAR KINASE"/>
    <property type="match status" value="1"/>
</dbReference>
<dbReference type="GO" id="GO:0016301">
    <property type="term" value="F:kinase activity"/>
    <property type="evidence" value="ECO:0007669"/>
    <property type="project" value="UniProtKB-KW"/>
</dbReference>
<protein>
    <recommendedName>
        <fullName evidence="8">Glycerol kinase</fullName>
    </recommendedName>
</protein>
<dbReference type="InParanoid" id="A0A1Z5JEX1"/>
<accession>A0A1Z5JEX1</accession>
<dbReference type="InterPro" id="IPR000577">
    <property type="entry name" value="Carb_kinase_FGGY"/>
</dbReference>
<sequence>MAVEVIIAIDIGSSSIRCSAYRELNIIASSFNTTSSVNTVSGMINIQSTGAKTLLDLVEECLDETLEKLEYMDETVQVVSVGFACFVMNLIGTDKNGNIIGSEATMSYACGSDEVANEVDALKRELGEEKALELYKRTGAPLHSAYAIAQLRAFYKSNSDSVSKVSQWKSICSLLLDRWTARDDTPISYSEASWCGLLNYGTCDYDDLALDLLPDACTNALPKLADFDEVPFLNEGISQRTSYWERWPLLRGSRLFLGLGDGACANIGSKCSVPNRIACTVGTSAAARVCLPCPIGLSESLNFEAGLFCYRIDRSHILLGGALNDGGNAVEWIRQLLNLQTDESFDECLKAVSLLTESDCNKGSSIGTPTLIPFLSGERSTGFRTRATGAMIDLTHATTPAHMLKSVLEGVTLRLNAIVARICQTSKSLHQSTASILVVSGKALEVNDIWRQMLANCSGIKVVFDKATQEGTSRGVAVLITRAIQQSRDRDARLYLPGETISNALIEEPVDALRGYWKHISNRQEKLLYAISDMYD</sequence>
<dbReference type="EMBL" id="BDSP01000051">
    <property type="protein sequence ID" value="GAX12432.1"/>
    <property type="molecule type" value="Genomic_DNA"/>
</dbReference>
<name>A0A1Z5JEX1_FISSO</name>
<dbReference type="AlphaFoldDB" id="A0A1Z5JEX1"/>
<proteinExistence type="inferred from homology"/>
<evidence type="ECO:0000259" key="4">
    <source>
        <dbReference type="Pfam" id="PF00370"/>
    </source>
</evidence>
<dbReference type="InterPro" id="IPR043129">
    <property type="entry name" value="ATPase_NBD"/>
</dbReference>
<comment type="caution">
    <text evidence="6">The sequence shown here is derived from an EMBL/GenBank/DDBJ whole genome shotgun (WGS) entry which is preliminary data.</text>
</comment>
<dbReference type="PANTHER" id="PTHR43095:SF2">
    <property type="entry name" value="GLUCONOKINASE"/>
    <property type="match status" value="1"/>
</dbReference>
<evidence type="ECO:0000259" key="5">
    <source>
        <dbReference type="Pfam" id="PF02782"/>
    </source>
</evidence>
<evidence type="ECO:0000256" key="3">
    <source>
        <dbReference type="ARBA" id="ARBA00022777"/>
    </source>
</evidence>
<dbReference type="InterPro" id="IPR050406">
    <property type="entry name" value="FGGY_Carb_Kinase"/>
</dbReference>
<dbReference type="OrthoDB" id="1728974at2759"/>
<dbReference type="GO" id="GO:0005975">
    <property type="term" value="P:carbohydrate metabolic process"/>
    <property type="evidence" value="ECO:0007669"/>
    <property type="project" value="InterPro"/>
</dbReference>
<evidence type="ECO:0000313" key="7">
    <source>
        <dbReference type="Proteomes" id="UP000198406"/>
    </source>
</evidence>
<comment type="similarity">
    <text evidence="1">Belongs to the FGGY kinase family.</text>
</comment>
<dbReference type="SUPFAM" id="SSF53067">
    <property type="entry name" value="Actin-like ATPase domain"/>
    <property type="match status" value="2"/>
</dbReference>
<evidence type="ECO:0000256" key="1">
    <source>
        <dbReference type="ARBA" id="ARBA00009156"/>
    </source>
</evidence>
<organism evidence="6 7">
    <name type="scientific">Fistulifera solaris</name>
    <name type="common">Oleaginous diatom</name>
    <dbReference type="NCBI Taxonomy" id="1519565"/>
    <lineage>
        <taxon>Eukaryota</taxon>
        <taxon>Sar</taxon>
        <taxon>Stramenopiles</taxon>
        <taxon>Ochrophyta</taxon>
        <taxon>Bacillariophyta</taxon>
        <taxon>Bacillariophyceae</taxon>
        <taxon>Bacillariophycidae</taxon>
        <taxon>Naviculales</taxon>
        <taxon>Naviculaceae</taxon>
        <taxon>Fistulifera</taxon>
    </lineage>
</organism>
<feature type="domain" description="Carbohydrate kinase FGGY N-terminal" evidence="4">
    <location>
        <begin position="5"/>
        <end position="226"/>
    </location>
</feature>
<gene>
    <name evidence="6" type="ORF">FisN_2Hh264</name>
</gene>
<evidence type="ECO:0000313" key="6">
    <source>
        <dbReference type="EMBL" id="GAX12432.1"/>
    </source>
</evidence>
<evidence type="ECO:0000256" key="2">
    <source>
        <dbReference type="ARBA" id="ARBA00022679"/>
    </source>
</evidence>
<dbReference type="InterPro" id="IPR018484">
    <property type="entry name" value="FGGY_N"/>
</dbReference>
<dbReference type="InterPro" id="IPR018485">
    <property type="entry name" value="FGGY_C"/>
</dbReference>
<dbReference type="Pfam" id="PF00370">
    <property type="entry name" value="FGGY_N"/>
    <property type="match status" value="1"/>
</dbReference>
<dbReference type="Gene3D" id="3.30.420.40">
    <property type="match status" value="2"/>
</dbReference>
<dbReference type="CDD" id="cd07770">
    <property type="entry name" value="ASKHA_NBD_FGGY_GntK"/>
    <property type="match status" value="1"/>
</dbReference>
<keyword evidence="2" id="KW-0808">Transferase</keyword>
<reference evidence="6 7" key="1">
    <citation type="journal article" date="2015" name="Plant Cell">
        <title>Oil accumulation by the oleaginous diatom Fistulifera solaris as revealed by the genome and transcriptome.</title>
        <authorList>
            <person name="Tanaka T."/>
            <person name="Maeda Y."/>
            <person name="Veluchamy A."/>
            <person name="Tanaka M."/>
            <person name="Abida H."/>
            <person name="Marechal E."/>
            <person name="Bowler C."/>
            <person name="Muto M."/>
            <person name="Sunaga Y."/>
            <person name="Tanaka M."/>
            <person name="Yoshino T."/>
            <person name="Taniguchi T."/>
            <person name="Fukuda Y."/>
            <person name="Nemoto M."/>
            <person name="Matsumoto M."/>
            <person name="Wong P.S."/>
            <person name="Aburatani S."/>
            <person name="Fujibuchi W."/>
        </authorList>
    </citation>
    <scope>NUCLEOTIDE SEQUENCE [LARGE SCALE GENOMIC DNA]</scope>
    <source>
        <strain evidence="6 7">JPCC DA0580</strain>
    </source>
</reference>
<dbReference type="Pfam" id="PF02782">
    <property type="entry name" value="FGGY_C"/>
    <property type="match status" value="1"/>
</dbReference>